<evidence type="ECO:0000313" key="4">
    <source>
        <dbReference type="Proteomes" id="UP000632766"/>
    </source>
</evidence>
<name>A0A8J7HN11_9NOST</name>
<dbReference type="PANTHER" id="PTHR45947">
    <property type="entry name" value="SULFOQUINOVOSYL TRANSFERASE SQD2"/>
    <property type="match status" value="1"/>
</dbReference>
<evidence type="ECO:0000313" key="3">
    <source>
        <dbReference type="EMBL" id="MBH8562407.1"/>
    </source>
</evidence>
<dbReference type="RefSeq" id="WP_198124328.1">
    <property type="nucleotide sequence ID" value="NZ_JAECZC010000012.1"/>
</dbReference>
<dbReference type="InterPro" id="IPR028098">
    <property type="entry name" value="Glyco_trans_4-like_N"/>
</dbReference>
<sequence length="385" mass="43202">MTLGDKSSIRILHVVGGMNRGGIETWLMHILRHIDRDRFHMDFLVHTTQPCAYDEEIRALGSKVIPCLHPSRPWFYANNFKRILDEYGSYDIVHSHVHHFSGYVLRLARQAGVPICIAHSHNDTSLKEAVAGLYRQLYLILMKRWITQYATLGLAASRKAAVNLFGSSWQTDKRWQTFCCSMDLLPFHNQTDRQAVRAELGIPPEAFVIGHVGRFEQQKNHQFLLDIVAEIAKQETKMHLLLIGDGLLRPDIEQKVIQMGLADRVIFTGLRPDVPRLMLGAMDIFLFPSLHEGLGLALIEAQAAGLVCVFSDVVPDEADVVKPLMQRMSLSESASTWAKTVLAAKASAATISQANALLAVEKSPFNIEVGVRKLEKIYQTSLSKQ</sequence>
<evidence type="ECO:0000313" key="2">
    <source>
        <dbReference type="EMBL" id="MBH8562372.1"/>
    </source>
</evidence>
<protein>
    <submittedName>
        <fullName evidence="2">Glycosyltransferase family 1 protein</fullName>
    </submittedName>
</protein>
<dbReference type="CDD" id="cd03812">
    <property type="entry name" value="GT4_CapH-like"/>
    <property type="match status" value="1"/>
</dbReference>
<feature type="domain" description="Glycosyltransferase subfamily 4-like N-terminal" evidence="1">
    <location>
        <begin position="21"/>
        <end position="152"/>
    </location>
</feature>
<dbReference type="Pfam" id="PF13692">
    <property type="entry name" value="Glyco_trans_1_4"/>
    <property type="match status" value="1"/>
</dbReference>
<dbReference type="SUPFAM" id="SSF53756">
    <property type="entry name" value="UDP-Glycosyltransferase/glycogen phosphorylase"/>
    <property type="match status" value="1"/>
</dbReference>
<dbReference type="InterPro" id="IPR050194">
    <property type="entry name" value="Glycosyltransferase_grp1"/>
</dbReference>
<organism evidence="2 4">
    <name type="scientific">Amazonocrinis nigriterrae CENA67</name>
    <dbReference type="NCBI Taxonomy" id="2794033"/>
    <lineage>
        <taxon>Bacteria</taxon>
        <taxon>Bacillati</taxon>
        <taxon>Cyanobacteriota</taxon>
        <taxon>Cyanophyceae</taxon>
        <taxon>Nostocales</taxon>
        <taxon>Nostocaceae</taxon>
        <taxon>Amazonocrinis</taxon>
        <taxon>Amazonocrinis nigriterrae</taxon>
    </lineage>
</organism>
<reference evidence="2 4" key="1">
    <citation type="journal article" date="2021" name="Int. J. Syst. Evol. Microbiol.">
        <title>Amazonocrinis nigriterrae gen. nov., sp. nov., Atlanticothrix silvestris gen. nov., sp. nov. and Dendronalium phyllosphericum gen. nov., sp. nov., nostocacean cyanobacteria from Brazilian environments.</title>
        <authorList>
            <person name="Alvarenga D.O."/>
            <person name="Andreote A.P.D."/>
            <person name="Branco L.H.Z."/>
            <person name="Delbaje E."/>
            <person name="Cruz R.B."/>
            <person name="Varani A.M."/>
            <person name="Fiore M.F."/>
        </authorList>
    </citation>
    <scope>NUCLEOTIDE SEQUENCE [LARGE SCALE GENOMIC DNA]</scope>
    <source>
        <strain evidence="2 4">CENA67</strain>
    </source>
</reference>
<keyword evidence="4" id="KW-1185">Reference proteome</keyword>
<proteinExistence type="predicted"/>
<accession>A0A8J7HN11</accession>
<dbReference type="EMBL" id="JAECZC010000012">
    <property type="protein sequence ID" value="MBH8562407.1"/>
    <property type="molecule type" value="Genomic_DNA"/>
</dbReference>
<dbReference type="AlphaFoldDB" id="A0A8J7HN11"/>
<comment type="caution">
    <text evidence="2">The sequence shown here is derived from an EMBL/GenBank/DDBJ whole genome shotgun (WGS) entry which is preliminary data.</text>
</comment>
<dbReference type="Pfam" id="PF13439">
    <property type="entry name" value="Glyco_transf_4"/>
    <property type="match status" value="1"/>
</dbReference>
<dbReference type="PANTHER" id="PTHR45947:SF14">
    <property type="entry name" value="SLL1723 PROTEIN"/>
    <property type="match status" value="1"/>
</dbReference>
<dbReference type="Gene3D" id="3.40.50.2000">
    <property type="entry name" value="Glycogen Phosphorylase B"/>
    <property type="match status" value="2"/>
</dbReference>
<dbReference type="GO" id="GO:0016757">
    <property type="term" value="F:glycosyltransferase activity"/>
    <property type="evidence" value="ECO:0007669"/>
    <property type="project" value="TreeGrafter"/>
</dbReference>
<evidence type="ECO:0000259" key="1">
    <source>
        <dbReference type="Pfam" id="PF13439"/>
    </source>
</evidence>
<gene>
    <name evidence="2" type="ORF">I8748_09330</name>
    <name evidence="3" type="ORF">I8748_09515</name>
</gene>
<dbReference type="Proteomes" id="UP000632766">
    <property type="component" value="Unassembled WGS sequence"/>
</dbReference>
<dbReference type="EMBL" id="JAECZC010000012">
    <property type="protein sequence ID" value="MBH8562372.1"/>
    <property type="molecule type" value="Genomic_DNA"/>
</dbReference>